<sequence length="74" mass="8313">MANILMMKKTLTKQNALRISTSFIVVFFGVSVVLGALVSIGILLGVVFYITLVEQNRFNNTIFVFLKCLIHYSI</sequence>
<keyword evidence="1" id="KW-0472">Membrane</keyword>
<keyword evidence="1" id="KW-0812">Transmembrane</keyword>
<dbReference type="AlphaFoldDB" id="A0A1E5BII1"/>
<accession>A0A1E5BII1</accession>
<comment type="caution">
    <text evidence="2">The sequence shown here is derived from an EMBL/GenBank/DDBJ whole genome shotgun (WGS) entry which is preliminary data.</text>
</comment>
<evidence type="ECO:0000313" key="3">
    <source>
        <dbReference type="Proteomes" id="UP000094741"/>
    </source>
</evidence>
<dbReference type="STRING" id="1187848.A1QO_03895"/>
<dbReference type="Proteomes" id="UP000094741">
    <property type="component" value="Unassembled WGS sequence"/>
</dbReference>
<evidence type="ECO:0000313" key="2">
    <source>
        <dbReference type="EMBL" id="OEE37255.1"/>
    </source>
</evidence>
<organism evidence="2 3">
    <name type="scientific">Vibrio genomosp. F10 str. ZF-129</name>
    <dbReference type="NCBI Taxonomy" id="1187848"/>
    <lineage>
        <taxon>Bacteria</taxon>
        <taxon>Pseudomonadati</taxon>
        <taxon>Pseudomonadota</taxon>
        <taxon>Gammaproteobacteria</taxon>
        <taxon>Vibrionales</taxon>
        <taxon>Vibrionaceae</taxon>
        <taxon>Vibrio</taxon>
    </lineage>
</organism>
<evidence type="ECO:0000256" key="1">
    <source>
        <dbReference type="SAM" id="Phobius"/>
    </source>
</evidence>
<name>A0A1E5BII1_9VIBR</name>
<feature type="transmembrane region" description="Helical" evidence="1">
    <location>
        <begin position="21"/>
        <end position="50"/>
    </location>
</feature>
<keyword evidence="1" id="KW-1133">Transmembrane helix</keyword>
<reference evidence="2 3" key="1">
    <citation type="journal article" date="2012" name="Science">
        <title>Ecological populations of bacteria act as socially cohesive units of antibiotic production and resistance.</title>
        <authorList>
            <person name="Cordero O.X."/>
            <person name="Wildschutte H."/>
            <person name="Kirkup B."/>
            <person name="Proehl S."/>
            <person name="Ngo L."/>
            <person name="Hussain F."/>
            <person name="Le Roux F."/>
            <person name="Mincer T."/>
            <person name="Polz M.F."/>
        </authorList>
    </citation>
    <scope>NUCLEOTIDE SEQUENCE [LARGE SCALE GENOMIC DNA]</scope>
    <source>
        <strain evidence="2 3">ZF-129</strain>
    </source>
</reference>
<protein>
    <submittedName>
        <fullName evidence="2">Uncharacterized protein</fullName>
    </submittedName>
</protein>
<proteinExistence type="predicted"/>
<gene>
    <name evidence="2" type="ORF">A1QO_03895</name>
</gene>
<dbReference type="EMBL" id="AJYQ02000020">
    <property type="protein sequence ID" value="OEE37255.1"/>
    <property type="molecule type" value="Genomic_DNA"/>
</dbReference>